<dbReference type="EMBL" id="FAUH01000003">
    <property type="protein sequence ID" value="CUU65211.1"/>
    <property type="molecule type" value="Genomic_DNA"/>
</dbReference>
<evidence type="ECO:0000313" key="2">
    <source>
        <dbReference type="EMBL" id="CUU65211.1"/>
    </source>
</evidence>
<feature type="region of interest" description="Disordered" evidence="1">
    <location>
        <begin position="1"/>
        <end position="32"/>
    </location>
</feature>
<gene>
    <name evidence="2" type="ORF">CVAR292_00529</name>
</gene>
<evidence type="ECO:0000256" key="1">
    <source>
        <dbReference type="SAM" id="MobiDB-lite"/>
    </source>
</evidence>
<evidence type="ECO:0000313" key="3">
    <source>
        <dbReference type="Proteomes" id="UP000182498"/>
    </source>
</evidence>
<proteinExistence type="predicted"/>
<keyword evidence="3" id="KW-1185">Reference proteome</keyword>
<sequence>MTDSDQKWYFDTSTGDVTQGKKHGWDTRMGPYDTEDAARRALATARARSEAADEWDED</sequence>
<dbReference type="OrthoDB" id="3268477at2"/>
<dbReference type="Proteomes" id="UP000182498">
    <property type="component" value="Unassembled WGS sequence"/>
</dbReference>
<dbReference type="OMA" id="HRMGPYK"/>
<name>A0A0X2NKC4_9CORY</name>
<accession>A0A0X2NKC4</accession>
<reference evidence="3" key="1">
    <citation type="submission" date="2015-11" db="EMBL/GenBank/DDBJ databases">
        <authorList>
            <person name="Dugat-Bony E."/>
        </authorList>
    </citation>
    <scope>NUCLEOTIDE SEQUENCE [LARGE SCALE GENOMIC DNA]</scope>
    <source>
        <strain evidence="3">Mu292</strain>
    </source>
</reference>
<dbReference type="RefSeq" id="WP_014009635.1">
    <property type="nucleotide sequence ID" value="NZ_CAURZS010000003.1"/>
</dbReference>
<organism evidence="2 3">
    <name type="scientific">Corynebacterium variabile</name>
    <dbReference type="NCBI Taxonomy" id="1727"/>
    <lineage>
        <taxon>Bacteria</taxon>
        <taxon>Bacillati</taxon>
        <taxon>Actinomycetota</taxon>
        <taxon>Actinomycetes</taxon>
        <taxon>Mycobacteriales</taxon>
        <taxon>Corynebacteriaceae</taxon>
        <taxon>Corynebacterium</taxon>
    </lineage>
</organism>
<dbReference type="AlphaFoldDB" id="A0A0X2NKC4"/>
<protein>
    <submittedName>
        <fullName evidence="2">Sporulation related domain</fullName>
    </submittedName>
</protein>